<accession>A0AAE0F2S1</accession>
<feature type="region of interest" description="Disordered" evidence="1">
    <location>
        <begin position="1"/>
        <end position="35"/>
    </location>
</feature>
<organism evidence="2 3">
    <name type="scientific">Cymbomonas tetramitiformis</name>
    <dbReference type="NCBI Taxonomy" id="36881"/>
    <lineage>
        <taxon>Eukaryota</taxon>
        <taxon>Viridiplantae</taxon>
        <taxon>Chlorophyta</taxon>
        <taxon>Pyramimonadophyceae</taxon>
        <taxon>Pyramimonadales</taxon>
        <taxon>Pyramimonadaceae</taxon>
        <taxon>Cymbomonas</taxon>
    </lineage>
</organism>
<evidence type="ECO:0000313" key="2">
    <source>
        <dbReference type="EMBL" id="KAK3248260.1"/>
    </source>
</evidence>
<sequence length="128" mass="12734">MSSGGRVSPSSSTTSPSAPWACASTGSTAGPSTRAWGASTSVVLRTTSPSVNKFTDSTADTAAVAPPPTTVAPVDAAPSVVSDDADQLCPMSAMHAHEPDLTFADIIAQLVGLSVTAEEPAFALINAC</sequence>
<comment type="caution">
    <text evidence="2">The sequence shown here is derived from an EMBL/GenBank/DDBJ whole genome shotgun (WGS) entry which is preliminary data.</text>
</comment>
<evidence type="ECO:0000256" key="1">
    <source>
        <dbReference type="SAM" id="MobiDB-lite"/>
    </source>
</evidence>
<feature type="compositionally biased region" description="Low complexity" evidence="1">
    <location>
        <begin position="55"/>
        <end position="64"/>
    </location>
</feature>
<reference evidence="2 3" key="1">
    <citation type="journal article" date="2015" name="Genome Biol. Evol.">
        <title>Comparative Genomics of a Bacterivorous Green Alga Reveals Evolutionary Causalities and Consequences of Phago-Mixotrophic Mode of Nutrition.</title>
        <authorList>
            <person name="Burns J.A."/>
            <person name="Paasch A."/>
            <person name="Narechania A."/>
            <person name="Kim E."/>
        </authorList>
    </citation>
    <scope>NUCLEOTIDE SEQUENCE [LARGE SCALE GENOMIC DNA]</scope>
    <source>
        <strain evidence="2 3">PLY_AMNH</strain>
    </source>
</reference>
<protein>
    <submittedName>
        <fullName evidence="2">Uncharacterized protein</fullName>
    </submittedName>
</protein>
<gene>
    <name evidence="2" type="ORF">CYMTET_42271</name>
</gene>
<feature type="compositionally biased region" description="Low complexity" evidence="1">
    <location>
        <begin position="8"/>
        <end position="25"/>
    </location>
</feature>
<evidence type="ECO:0000313" key="3">
    <source>
        <dbReference type="Proteomes" id="UP001190700"/>
    </source>
</evidence>
<name>A0AAE0F2S1_9CHLO</name>
<dbReference type="AlphaFoldDB" id="A0AAE0F2S1"/>
<dbReference type="EMBL" id="LGRX02028275">
    <property type="protein sequence ID" value="KAK3248260.1"/>
    <property type="molecule type" value="Genomic_DNA"/>
</dbReference>
<dbReference type="Proteomes" id="UP001190700">
    <property type="component" value="Unassembled WGS sequence"/>
</dbReference>
<feature type="region of interest" description="Disordered" evidence="1">
    <location>
        <begin position="49"/>
        <end position="70"/>
    </location>
</feature>
<proteinExistence type="predicted"/>
<keyword evidence="3" id="KW-1185">Reference proteome</keyword>